<accession>A0ABD2L5Z2</accession>
<protein>
    <recommendedName>
        <fullName evidence="1">Peptidase M41 domain-containing protein</fullName>
    </recommendedName>
</protein>
<dbReference type="InterPro" id="IPR037219">
    <property type="entry name" value="Peptidase_M41-like"/>
</dbReference>
<name>A0ABD2L5Z2_9BILA</name>
<comment type="caution">
    <text evidence="2">The sequence shown here is derived from an EMBL/GenBank/DDBJ whole genome shotgun (WGS) entry which is preliminary data.</text>
</comment>
<dbReference type="SUPFAM" id="SSF140990">
    <property type="entry name" value="FtsH protease domain-like"/>
    <property type="match status" value="1"/>
</dbReference>
<reference evidence="2 3" key="1">
    <citation type="submission" date="2024-10" db="EMBL/GenBank/DDBJ databases">
        <authorList>
            <person name="Kim D."/>
        </authorList>
    </citation>
    <scope>NUCLEOTIDE SEQUENCE [LARGE SCALE GENOMIC DNA]</scope>
    <source>
        <strain evidence="2">BH-2024</strain>
    </source>
</reference>
<feature type="domain" description="Peptidase M41" evidence="1">
    <location>
        <begin position="21"/>
        <end position="121"/>
    </location>
</feature>
<gene>
    <name evidence="2" type="ORF">niasHT_017526</name>
</gene>
<dbReference type="EMBL" id="JBICBT010000534">
    <property type="protein sequence ID" value="KAL3110648.1"/>
    <property type="molecule type" value="Genomic_DNA"/>
</dbReference>
<dbReference type="Gene3D" id="1.20.58.760">
    <property type="entry name" value="Peptidase M41"/>
    <property type="match status" value="1"/>
</dbReference>
<dbReference type="Pfam" id="PF01434">
    <property type="entry name" value="Peptidase_M41"/>
    <property type="match status" value="1"/>
</dbReference>
<dbReference type="AlphaFoldDB" id="A0ABD2L5Z2"/>
<evidence type="ECO:0000313" key="3">
    <source>
        <dbReference type="Proteomes" id="UP001620626"/>
    </source>
</evidence>
<dbReference type="InterPro" id="IPR000642">
    <property type="entry name" value="Peptidase_M41"/>
</dbReference>
<proteinExistence type="predicted"/>
<evidence type="ECO:0000259" key="1">
    <source>
        <dbReference type="Pfam" id="PF01434"/>
    </source>
</evidence>
<sequence length="175" mass="19643">MTFSTEKNRWRKWLFTGRITQALVAGHEAAHSIVIIMNRNIPVTFISSTVIGRPGREGVTNSTRKSNAYFSVKELKAVLMATMAGKAVEEKLVGESTGHGDDMEDARQTAKELVRRRGHRGTGQKRAVDKAIEEATMAKGNFWRKIGRLSKIHEDVCCAGFAAKNYCVWYLYLFC</sequence>
<evidence type="ECO:0000313" key="2">
    <source>
        <dbReference type="EMBL" id="KAL3110648.1"/>
    </source>
</evidence>
<organism evidence="2 3">
    <name type="scientific">Heterodera trifolii</name>
    <dbReference type="NCBI Taxonomy" id="157864"/>
    <lineage>
        <taxon>Eukaryota</taxon>
        <taxon>Metazoa</taxon>
        <taxon>Ecdysozoa</taxon>
        <taxon>Nematoda</taxon>
        <taxon>Chromadorea</taxon>
        <taxon>Rhabditida</taxon>
        <taxon>Tylenchina</taxon>
        <taxon>Tylenchomorpha</taxon>
        <taxon>Tylenchoidea</taxon>
        <taxon>Heteroderidae</taxon>
        <taxon>Heteroderinae</taxon>
        <taxon>Heterodera</taxon>
    </lineage>
</organism>
<dbReference type="Proteomes" id="UP001620626">
    <property type="component" value="Unassembled WGS sequence"/>
</dbReference>
<keyword evidence="3" id="KW-1185">Reference proteome</keyword>